<dbReference type="AlphaFoldDB" id="G7YND3"/>
<name>G7YND3_CLOSI</name>
<organism evidence="1 2">
    <name type="scientific">Clonorchis sinensis</name>
    <name type="common">Chinese liver fluke</name>
    <dbReference type="NCBI Taxonomy" id="79923"/>
    <lineage>
        <taxon>Eukaryota</taxon>
        <taxon>Metazoa</taxon>
        <taxon>Spiralia</taxon>
        <taxon>Lophotrochozoa</taxon>
        <taxon>Platyhelminthes</taxon>
        <taxon>Trematoda</taxon>
        <taxon>Digenea</taxon>
        <taxon>Opisthorchiida</taxon>
        <taxon>Opisthorchiata</taxon>
        <taxon>Opisthorchiidae</taxon>
        <taxon>Clonorchis</taxon>
    </lineage>
</organism>
<sequence>MAAVVEKLAAVQFSLVTAFEKGLNECMDPQTDQKNTHDRTLDSSYHCEFSRPTQKSRCLQNCTSQSSHHKHDVRYGAVQKPIRMTAMKHRAPSMDPRISLIQVVVSCKDSLANPNYNDNPKRLTQDVYVRGCPQTQVRRRDDGFMSTISSPVTAKQRTRYHYSSQVLNAQWILRHRVKLSGLAEDVFRTSHTAGENQGNTYFHAYKVRQSQSDELDFSRIQTRMSVVLCRLMFAFEAVAQEQQVGFPFGLGNLAVSQPSCFLLVACQLSTERVLPLNDFLMTQTHLITKLDKQINSHLIGNQRRYPSYHCSMTSTTFTPVDLPNARNLAEDSLQRFPVVFTLLHCRICRYFKPEDTNFIHRRFHLQRNRHR</sequence>
<accession>G7YND3</accession>
<gene>
    <name evidence="1" type="ORF">CLF_103137</name>
</gene>
<keyword evidence="2" id="KW-1185">Reference proteome</keyword>
<dbReference type="Proteomes" id="UP000008909">
    <property type="component" value="Unassembled WGS sequence"/>
</dbReference>
<protein>
    <submittedName>
        <fullName evidence="1">Uncharacterized protein</fullName>
    </submittedName>
</protein>
<reference evidence="1" key="1">
    <citation type="journal article" date="2011" name="Genome Biol.">
        <title>The draft genome of the carcinogenic human liver fluke Clonorchis sinensis.</title>
        <authorList>
            <person name="Wang X."/>
            <person name="Chen W."/>
            <person name="Huang Y."/>
            <person name="Sun J."/>
            <person name="Men J."/>
            <person name="Liu H."/>
            <person name="Luo F."/>
            <person name="Guo L."/>
            <person name="Lv X."/>
            <person name="Deng C."/>
            <person name="Zhou C."/>
            <person name="Fan Y."/>
            <person name="Li X."/>
            <person name="Huang L."/>
            <person name="Hu Y."/>
            <person name="Liang C."/>
            <person name="Hu X."/>
            <person name="Xu J."/>
            <person name="Yu X."/>
        </authorList>
    </citation>
    <scope>NUCLEOTIDE SEQUENCE [LARGE SCALE GENOMIC DNA]</scope>
    <source>
        <strain evidence="1">Henan</strain>
    </source>
</reference>
<proteinExistence type="predicted"/>
<evidence type="ECO:0000313" key="1">
    <source>
        <dbReference type="EMBL" id="GAA54464.1"/>
    </source>
</evidence>
<evidence type="ECO:0000313" key="2">
    <source>
        <dbReference type="Proteomes" id="UP000008909"/>
    </source>
</evidence>
<dbReference type="EMBL" id="DF143894">
    <property type="protein sequence ID" value="GAA54464.1"/>
    <property type="molecule type" value="Genomic_DNA"/>
</dbReference>
<reference key="2">
    <citation type="submission" date="2011-10" db="EMBL/GenBank/DDBJ databases">
        <title>The genome and transcriptome sequence of Clonorchis sinensis provide insights into the carcinogenic liver fluke.</title>
        <authorList>
            <person name="Wang X."/>
            <person name="Huang Y."/>
            <person name="Chen W."/>
            <person name="Liu H."/>
            <person name="Guo L."/>
            <person name="Chen Y."/>
            <person name="Luo F."/>
            <person name="Zhou W."/>
            <person name="Sun J."/>
            <person name="Mao Q."/>
            <person name="Liang P."/>
            <person name="Zhou C."/>
            <person name="Tian Y."/>
            <person name="Men J."/>
            <person name="Lv X."/>
            <person name="Huang L."/>
            <person name="Zhou J."/>
            <person name="Hu Y."/>
            <person name="Li R."/>
            <person name="Zhang F."/>
            <person name="Lei H."/>
            <person name="Li X."/>
            <person name="Hu X."/>
            <person name="Liang C."/>
            <person name="Xu J."/>
            <person name="Wu Z."/>
            <person name="Yu X."/>
        </authorList>
    </citation>
    <scope>NUCLEOTIDE SEQUENCE</scope>
    <source>
        <strain>Henan</strain>
    </source>
</reference>